<dbReference type="PROSITE" id="PS51186">
    <property type="entry name" value="GNAT"/>
    <property type="match status" value="1"/>
</dbReference>
<dbReference type="Proteomes" id="UP000637980">
    <property type="component" value="Unassembled WGS sequence"/>
</dbReference>
<dbReference type="InterPro" id="IPR016181">
    <property type="entry name" value="Acyl_CoA_acyltransferase"/>
</dbReference>
<dbReference type="Gene3D" id="3.40.630.30">
    <property type="match status" value="1"/>
</dbReference>
<protein>
    <recommendedName>
        <fullName evidence="1">N-acetyltransferase domain-containing protein</fullName>
    </recommendedName>
</protein>
<comment type="caution">
    <text evidence="2">The sequence shown here is derived from an EMBL/GenBank/DDBJ whole genome shotgun (WGS) entry which is preliminary data.</text>
</comment>
<evidence type="ECO:0000313" key="2">
    <source>
        <dbReference type="EMBL" id="GHB20372.1"/>
    </source>
</evidence>
<dbReference type="PANTHER" id="PTHR43792">
    <property type="entry name" value="GNAT FAMILY, PUTATIVE (AFU_ORTHOLOGUE AFUA_3G00765)-RELATED-RELATED"/>
    <property type="match status" value="1"/>
</dbReference>
<dbReference type="RefSeq" id="WP_189435137.1">
    <property type="nucleotide sequence ID" value="NZ_BMXE01000001.1"/>
</dbReference>
<evidence type="ECO:0000259" key="1">
    <source>
        <dbReference type="PROSITE" id="PS51186"/>
    </source>
</evidence>
<keyword evidence="3" id="KW-1185">Reference proteome</keyword>
<feature type="domain" description="N-acetyltransferase" evidence="1">
    <location>
        <begin position="4"/>
        <end position="158"/>
    </location>
</feature>
<dbReference type="SUPFAM" id="SSF55729">
    <property type="entry name" value="Acyl-CoA N-acyltransferases (Nat)"/>
    <property type="match status" value="1"/>
</dbReference>
<gene>
    <name evidence="2" type="ORF">GCM10007094_05430</name>
</gene>
<sequence length="158" mass="18186">MITQRCRLVRPSLSDKVDLIKLFSNEHTRRFLGGKQSDEAIKARCSTLFLDTKGYHASVRSRQTNEFLGLLGVSPYHDASQFELSYEFLPEHWGRGYAEETLRTFLPTAMQKLGISSVLAETQLQNTRSTNLLKKLGMKPLRELERFGVRQVIYRFDG</sequence>
<dbReference type="Pfam" id="PF13302">
    <property type="entry name" value="Acetyltransf_3"/>
    <property type="match status" value="1"/>
</dbReference>
<organism evidence="2 3">
    <name type="scientific">Pseudovibrio japonicus</name>
    <dbReference type="NCBI Taxonomy" id="366534"/>
    <lineage>
        <taxon>Bacteria</taxon>
        <taxon>Pseudomonadati</taxon>
        <taxon>Pseudomonadota</taxon>
        <taxon>Alphaproteobacteria</taxon>
        <taxon>Hyphomicrobiales</taxon>
        <taxon>Stappiaceae</taxon>
        <taxon>Pseudovibrio</taxon>
    </lineage>
</organism>
<evidence type="ECO:0000313" key="3">
    <source>
        <dbReference type="Proteomes" id="UP000637980"/>
    </source>
</evidence>
<reference evidence="3" key="1">
    <citation type="journal article" date="2019" name="Int. J. Syst. Evol. Microbiol.">
        <title>The Global Catalogue of Microorganisms (GCM) 10K type strain sequencing project: providing services to taxonomists for standard genome sequencing and annotation.</title>
        <authorList>
            <consortium name="The Broad Institute Genomics Platform"/>
            <consortium name="The Broad Institute Genome Sequencing Center for Infectious Disease"/>
            <person name="Wu L."/>
            <person name="Ma J."/>
        </authorList>
    </citation>
    <scope>NUCLEOTIDE SEQUENCE [LARGE SCALE GENOMIC DNA]</scope>
    <source>
        <strain evidence="3">KCTC 12861</strain>
    </source>
</reference>
<dbReference type="EMBL" id="BMXE01000001">
    <property type="protein sequence ID" value="GHB20372.1"/>
    <property type="molecule type" value="Genomic_DNA"/>
</dbReference>
<name>A0ABQ3E1D0_9HYPH</name>
<dbReference type="PANTHER" id="PTHR43792:SF1">
    <property type="entry name" value="N-ACETYLTRANSFERASE DOMAIN-CONTAINING PROTEIN"/>
    <property type="match status" value="1"/>
</dbReference>
<dbReference type="InterPro" id="IPR000182">
    <property type="entry name" value="GNAT_dom"/>
</dbReference>
<accession>A0ABQ3E1D0</accession>
<proteinExistence type="predicted"/>
<dbReference type="InterPro" id="IPR051531">
    <property type="entry name" value="N-acetyltransferase"/>
</dbReference>